<evidence type="ECO:0000313" key="2">
    <source>
        <dbReference type="EMBL" id="SOB78509.1"/>
    </source>
</evidence>
<accession>A0A285QAN6</accession>
<dbReference type="InterPro" id="IPR036390">
    <property type="entry name" value="WH_DNA-bd_sf"/>
</dbReference>
<dbReference type="Proteomes" id="UP000219494">
    <property type="component" value="Unassembled WGS sequence"/>
</dbReference>
<keyword evidence="3" id="KW-1185">Reference proteome</keyword>
<dbReference type="GO" id="GO:0003700">
    <property type="term" value="F:DNA-binding transcription factor activity"/>
    <property type="evidence" value="ECO:0007669"/>
    <property type="project" value="InterPro"/>
</dbReference>
<feature type="domain" description="HTH marR-type" evidence="1">
    <location>
        <begin position="25"/>
        <end position="160"/>
    </location>
</feature>
<dbReference type="PANTHER" id="PTHR33164:SF44">
    <property type="entry name" value="TRANSCRIPTIONAL REGULATORY PROTEIN"/>
    <property type="match status" value="1"/>
</dbReference>
<dbReference type="SMART" id="SM00347">
    <property type="entry name" value="HTH_MARR"/>
    <property type="match status" value="1"/>
</dbReference>
<dbReference type="InterPro" id="IPR000835">
    <property type="entry name" value="HTH_MarR-typ"/>
</dbReference>
<dbReference type="PRINTS" id="PR00598">
    <property type="entry name" value="HTHMARR"/>
</dbReference>
<dbReference type="AlphaFoldDB" id="A0A285QAN6"/>
<reference evidence="2 3" key="1">
    <citation type="submission" date="2017-07" db="EMBL/GenBank/DDBJ databases">
        <authorList>
            <person name="Sun Z.S."/>
            <person name="Albrecht U."/>
            <person name="Echele G."/>
            <person name="Lee C.C."/>
        </authorList>
    </citation>
    <scope>NUCLEOTIDE SEQUENCE [LARGE SCALE GENOMIC DNA]</scope>
    <source>
        <strain evidence="2 3">CGMCC 1.12672</strain>
    </source>
</reference>
<name>A0A285QAN6_9SPHN</name>
<dbReference type="SUPFAM" id="SSF46785">
    <property type="entry name" value="Winged helix' DNA-binding domain"/>
    <property type="match status" value="1"/>
</dbReference>
<dbReference type="PANTHER" id="PTHR33164">
    <property type="entry name" value="TRANSCRIPTIONAL REGULATOR, MARR FAMILY"/>
    <property type="match status" value="1"/>
</dbReference>
<dbReference type="EMBL" id="OBMI01000001">
    <property type="protein sequence ID" value="SOB78509.1"/>
    <property type="molecule type" value="Genomic_DNA"/>
</dbReference>
<dbReference type="PROSITE" id="PS50995">
    <property type="entry name" value="HTH_MARR_2"/>
    <property type="match status" value="1"/>
</dbReference>
<sequence length="172" mass="18441">MAELVNMAGPIPDGGRAASPLFLTEPEIRRGIELLYFGYSNLTRSIDAGLAERGLGRAHHRALYFIARRPGLPVGELLALLAITKQSLGRVLTELTERGLVETRAGQRDRRQKLLTLTAEGTALERELYAALSTRMAAAYSSAGQGAVGGFWAVLEGLIPERERATVAALGG</sequence>
<dbReference type="Pfam" id="PF12802">
    <property type="entry name" value="MarR_2"/>
    <property type="match status" value="1"/>
</dbReference>
<organism evidence="2 3">
    <name type="scientific">Sphingomonas guangdongensis</name>
    <dbReference type="NCBI Taxonomy" id="1141890"/>
    <lineage>
        <taxon>Bacteria</taxon>
        <taxon>Pseudomonadati</taxon>
        <taxon>Pseudomonadota</taxon>
        <taxon>Alphaproteobacteria</taxon>
        <taxon>Sphingomonadales</taxon>
        <taxon>Sphingomonadaceae</taxon>
        <taxon>Sphingomonas</taxon>
    </lineage>
</organism>
<dbReference type="Gene3D" id="1.10.10.10">
    <property type="entry name" value="Winged helix-like DNA-binding domain superfamily/Winged helix DNA-binding domain"/>
    <property type="match status" value="1"/>
</dbReference>
<protein>
    <submittedName>
        <fullName evidence="2">Transcriptional regulator</fullName>
    </submittedName>
</protein>
<evidence type="ECO:0000259" key="1">
    <source>
        <dbReference type="PROSITE" id="PS50995"/>
    </source>
</evidence>
<dbReference type="GO" id="GO:0006950">
    <property type="term" value="P:response to stress"/>
    <property type="evidence" value="ECO:0007669"/>
    <property type="project" value="TreeGrafter"/>
</dbReference>
<dbReference type="InterPro" id="IPR036388">
    <property type="entry name" value="WH-like_DNA-bd_sf"/>
</dbReference>
<gene>
    <name evidence="2" type="ORF">SAMN06297144_0014</name>
</gene>
<evidence type="ECO:0000313" key="3">
    <source>
        <dbReference type="Proteomes" id="UP000219494"/>
    </source>
</evidence>
<dbReference type="InterPro" id="IPR039422">
    <property type="entry name" value="MarR/SlyA-like"/>
</dbReference>
<proteinExistence type="predicted"/>